<evidence type="ECO:0000259" key="3">
    <source>
        <dbReference type="PROSITE" id="PS51186"/>
    </source>
</evidence>
<dbReference type="SUPFAM" id="SSF55729">
    <property type="entry name" value="Acyl-CoA N-acyltransferases (Nat)"/>
    <property type="match status" value="1"/>
</dbReference>
<dbReference type="OrthoDB" id="41532at2759"/>
<evidence type="ECO:0000256" key="2">
    <source>
        <dbReference type="SAM" id="Phobius"/>
    </source>
</evidence>
<comment type="caution">
    <text evidence="4">The sequence shown here is derived from an EMBL/GenBank/DDBJ whole genome shotgun (WGS) entry which is preliminary data.</text>
</comment>
<feature type="domain" description="N-acetyltransferase" evidence="3">
    <location>
        <begin position="67"/>
        <end position="220"/>
    </location>
</feature>
<feature type="transmembrane region" description="Helical" evidence="2">
    <location>
        <begin position="51"/>
        <end position="75"/>
    </location>
</feature>
<dbReference type="PANTHER" id="PTHR13947">
    <property type="entry name" value="GNAT FAMILY N-ACETYLTRANSFERASE"/>
    <property type="match status" value="1"/>
</dbReference>
<dbReference type="EMBL" id="WNTK01003399">
    <property type="protein sequence ID" value="KAG9465150.1"/>
    <property type="molecule type" value="Genomic_DNA"/>
</dbReference>
<dbReference type="InterPro" id="IPR000182">
    <property type="entry name" value="GNAT_dom"/>
</dbReference>
<dbReference type="AlphaFoldDB" id="A0A8J6BK25"/>
<evidence type="ECO:0000313" key="4">
    <source>
        <dbReference type="EMBL" id="KAG9465150.1"/>
    </source>
</evidence>
<keyword evidence="2" id="KW-1133">Transmembrane helix</keyword>
<keyword evidence="2" id="KW-0472">Membrane</keyword>
<gene>
    <name evidence="4" type="ORF">GDO78_018813</name>
</gene>
<dbReference type="PROSITE" id="PS51186">
    <property type="entry name" value="GNAT"/>
    <property type="match status" value="1"/>
</dbReference>
<keyword evidence="2" id="KW-0812">Transmembrane</keyword>
<dbReference type="InterPro" id="IPR050769">
    <property type="entry name" value="NAT_camello-type"/>
</dbReference>
<accession>A0A8J6BK25</accession>
<protein>
    <recommendedName>
        <fullName evidence="3">N-acetyltransferase domain-containing protein</fullName>
    </recommendedName>
</protein>
<dbReference type="InterPro" id="IPR016181">
    <property type="entry name" value="Acyl_CoA_acyltransferase"/>
</dbReference>
<reference evidence="4" key="1">
    <citation type="thesis" date="2020" institute="ProQuest LLC" country="789 East Eisenhower Parkway, Ann Arbor, MI, USA">
        <title>Comparative Genomics and Chromosome Evolution.</title>
        <authorList>
            <person name="Mudd A.B."/>
        </authorList>
    </citation>
    <scope>NUCLEOTIDE SEQUENCE</scope>
    <source>
        <strain evidence="4">HN-11 Male</strain>
        <tissue evidence="4">Kidney and liver</tissue>
    </source>
</reference>
<dbReference type="CDD" id="cd04301">
    <property type="entry name" value="NAT_SF"/>
    <property type="match status" value="1"/>
</dbReference>
<keyword evidence="1" id="KW-0808">Transferase</keyword>
<sequence>MSSFYIRLYKDSDYHIVRDIFARGIHEHTAASFRRTLGLPQVWIPSLVVTWLPLLVTGCLFMSALAVTIILGLVWSLNRYIYTSYVSFTLRDDMLDIENYYLHREDRCFWVAESAGEIVGTVAAAPLLKTGEEKQMELKRLSVPRRHRGKGIAQALCRTVIDFAQRCGYKAVVLDTSMIQISSWKLYEKMGFRRTHYCYPDHCFVRYIDFIDVHYRYDIPTQE</sequence>
<evidence type="ECO:0000256" key="1">
    <source>
        <dbReference type="ARBA" id="ARBA00022679"/>
    </source>
</evidence>
<dbReference type="PANTHER" id="PTHR13947:SF58">
    <property type="entry name" value="8B (PUTATIVE,_PSEUDO-RELATED"/>
    <property type="match status" value="1"/>
</dbReference>
<evidence type="ECO:0000313" key="5">
    <source>
        <dbReference type="Proteomes" id="UP000770717"/>
    </source>
</evidence>
<organism evidence="4 5">
    <name type="scientific">Eleutherodactylus coqui</name>
    <name type="common">Puerto Rican coqui</name>
    <dbReference type="NCBI Taxonomy" id="57060"/>
    <lineage>
        <taxon>Eukaryota</taxon>
        <taxon>Metazoa</taxon>
        <taxon>Chordata</taxon>
        <taxon>Craniata</taxon>
        <taxon>Vertebrata</taxon>
        <taxon>Euteleostomi</taxon>
        <taxon>Amphibia</taxon>
        <taxon>Batrachia</taxon>
        <taxon>Anura</taxon>
        <taxon>Neobatrachia</taxon>
        <taxon>Hyloidea</taxon>
        <taxon>Eleutherodactylidae</taxon>
        <taxon>Eleutherodactylinae</taxon>
        <taxon>Eleutherodactylus</taxon>
        <taxon>Eleutherodactylus</taxon>
    </lineage>
</organism>
<dbReference type="GO" id="GO:0008080">
    <property type="term" value="F:N-acetyltransferase activity"/>
    <property type="evidence" value="ECO:0007669"/>
    <property type="project" value="InterPro"/>
</dbReference>
<keyword evidence="5" id="KW-1185">Reference proteome</keyword>
<name>A0A8J6BK25_ELECQ</name>
<proteinExistence type="predicted"/>
<dbReference type="Proteomes" id="UP000770717">
    <property type="component" value="Unassembled WGS sequence"/>
</dbReference>
<dbReference type="Pfam" id="PF00583">
    <property type="entry name" value="Acetyltransf_1"/>
    <property type="match status" value="1"/>
</dbReference>
<dbReference type="Gene3D" id="3.40.630.30">
    <property type="match status" value="1"/>
</dbReference>